<dbReference type="RefSeq" id="WP_309203803.1">
    <property type="nucleotide sequence ID" value="NZ_CP133548.1"/>
</dbReference>
<dbReference type="EMBL" id="CP133548">
    <property type="protein sequence ID" value="WMS88587.1"/>
    <property type="molecule type" value="Genomic_DNA"/>
</dbReference>
<dbReference type="SUPFAM" id="SSF51306">
    <property type="entry name" value="LexA/Signal peptidase"/>
    <property type="match status" value="1"/>
</dbReference>
<keyword evidence="12" id="KW-1185">Reference proteome</keyword>
<dbReference type="InterPro" id="IPR019533">
    <property type="entry name" value="Peptidase_S26"/>
</dbReference>
<keyword evidence="8" id="KW-1133">Transmembrane helix</keyword>
<dbReference type="InterPro" id="IPR019757">
    <property type="entry name" value="Pept_S26A_signal_pept_1_Lys-AS"/>
</dbReference>
<dbReference type="GO" id="GO:0016020">
    <property type="term" value="C:membrane"/>
    <property type="evidence" value="ECO:0007669"/>
    <property type="project" value="UniProtKB-SubCell"/>
</dbReference>
<feature type="active site" evidence="7">
    <location>
        <position position="166"/>
    </location>
</feature>
<comment type="subcellular location">
    <subcellularLocation>
        <location evidence="9">Membrane</location>
        <topology evidence="9">Multi-pass membrane protein</topology>
    </subcellularLocation>
</comment>
<dbReference type="GO" id="GO:0006465">
    <property type="term" value="P:signal peptide processing"/>
    <property type="evidence" value="ECO:0007669"/>
    <property type="project" value="InterPro"/>
</dbReference>
<evidence type="ECO:0000256" key="8">
    <source>
        <dbReference type="RuleBase" id="RU003993"/>
    </source>
</evidence>
<dbReference type="NCBIfam" id="TIGR02227">
    <property type="entry name" value="sigpep_I_bact"/>
    <property type="match status" value="2"/>
</dbReference>
<dbReference type="CDD" id="cd06530">
    <property type="entry name" value="S26_SPase_I"/>
    <property type="match status" value="1"/>
</dbReference>
<keyword evidence="8" id="KW-0472">Membrane</keyword>
<evidence type="ECO:0000256" key="2">
    <source>
        <dbReference type="ARBA" id="ARBA00009370"/>
    </source>
</evidence>
<evidence type="ECO:0000259" key="10">
    <source>
        <dbReference type="Pfam" id="PF10502"/>
    </source>
</evidence>
<evidence type="ECO:0000256" key="7">
    <source>
        <dbReference type="PIRSR" id="PIRSR600223-1"/>
    </source>
</evidence>
<evidence type="ECO:0000313" key="12">
    <source>
        <dbReference type="Proteomes" id="UP001239782"/>
    </source>
</evidence>
<evidence type="ECO:0000256" key="4">
    <source>
        <dbReference type="ARBA" id="ARBA00019232"/>
    </source>
</evidence>
<dbReference type="PROSITE" id="PS00760">
    <property type="entry name" value="SPASE_I_2"/>
    <property type="match status" value="1"/>
</dbReference>
<reference evidence="11 12" key="1">
    <citation type="submission" date="2023-08" db="EMBL/GenBank/DDBJ databases">
        <title>Pleionea litopenaei sp. nov., isolated from stomach of juvenile Litopenaeus vannamei.</title>
        <authorList>
            <person name="Rho A.M."/>
            <person name="Hwang C.Y."/>
        </authorList>
    </citation>
    <scope>NUCLEOTIDE SEQUENCE [LARGE SCALE GENOMIC DNA]</scope>
    <source>
        <strain evidence="11 12">HL-JVS1</strain>
    </source>
</reference>
<dbReference type="Gene3D" id="2.10.109.10">
    <property type="entry name" value="Umud Fragment, subunit A"/>
    <property type="match status" value="1"/>
</dbReference>
<comment type="similarity">
    <text evidence="2 9">Belongs to the peptidase S26 family.</text>
</comment>
<accession>A0AA51RVY7</accession>
<comment type="catalytic activity">
    <reaction evidence="1 8">
        <text>Cleavage of hydrophobic, N-terminal signal or leader sequences from secreted and periplasmic proteins.</text>
        <dbReference type="EC" id="3.4.21.89"/>
    </reaction>
</comment>
<dbReference type="EC" id="3.4.21.89" evidence="3 8"/>
<evidence type="ECO:0000256" key="9">
    <source>
        <dbReference type="RuleBase" id="RU362042"/>
    </source>
</evidence>
<dbReference type="PANTHER" id="PTHR43390:SF1">
    <property type="entry name" value="CHLOROPLAST PROCESSING PEPTIDASE"/>
    <property type="match status" value="1"/>
</dbReference>
<feature type="transmembrane region" description="Helical" evidence="8">
    <location>
        <begin position="6"/>
        <end position="25"/>
    </location>
</feature>
<dbReference type="AlphaFoldDB" id="A0AA51RVY7"/>
<comment type="caution">
    <text evidence="8">Lacks conserved residue(s) required for the propagation of feature annotation.</text>
</comment>
<feature type="transmembrane region" description="Helical" evidence="8">
    <location>
        <begin position="83"/>
        <end position="102"/>
    </location>
</feature>
<dbReference type="InterPro" id="IPR000223">
    <property type="entry name" value="Pept_S26A_signal_pept_1"/>
</dbReference>
<gene>
    <name evidence="11" type="primary">lepB</name>
    <name evidence="11" type="ORF">Q9312_06650</name>
</gene>
<evidence type="ECO:0000256" key="3">
    <source>
        <dbReference type="ARBA" id="ARBA00013208"/>
    </source>
</evidence>
<evidence type="ECO:0000256" key="6">
    <source>
        <dbReference type="ARBA" id="ARBA00022801"/>
    </source>
</evidence>
<dbReference type="Proteomes" id="UP001239782">
    <property type="component" value="Chromosome"/>
</dbReference>
<dbReference type="GO" id="GO:0009003">
    <property type="term" value="F:signal peptidase activity"/>
    <property type="evidence" value="ECO:0007669"/>
    <property type="project" value="UniProtKB-EC"/>
</dbReference>
<protein>
    <recommendedName>
        <fullName evidence="4 8">Signal peptidase I</fullName>
        <ecNumber evidence="3 8">3.4.21.89</ecNumber>
    </recommendedName>
</protein>
<dbReference type="Pfam" id="PF10502">
    <property type="entry name" value="Peptidase_S26"/>
    <property type="match status" value="1"/>
</dbReference>
<keyword evidence="5 8" id="KW-0645">Protease</keyword>
<dbReference type="InterPro" id="IPR036286">
    <property type="entry name" value="LexA/Signal_pep-like_sf"/>
</dbReference>
<proteinExistence type="inferred from homology"/>
<dbReference type="PRINTS" id="PR00727">
    <property type="entry name" value="LEADERPTASE"/>
</dbReference>
<keyword evidence="6 8" id="KW-0378">Hydrolase</keyword>
<feature type="transmembrane region" description="Helical" evidence="8">
    <location>
        <begin position="138"/>
        <end position="157"/>
    </location>
</feature>
<name>A0AA51RVY7_9GAMM</name>
<dbReference type="GO" id="GO:0004252">
    <property type="term" value="F:serine-type endopeptidase activity"/>
    <property type="evidence" value="ECO:0007669"/>
    <property type="project" value="InterPro"/>
</dbReference>
<keyword evidence="8" id="KW-0812">Transmembrane</keyword>
<evidence type="ECO:0000256" key="1">
    <source>
        <dbReference type="ARBA" id="ARBA00000677"/>
    </source>
</evidence>
<sequence length="414" mass="48151">MDFKLILIVTLVASGLISLLDRLFWLKQRQQKLEQALAKTRNLSYSKKKTILAKPEWVNTSDFFFVVASAAGVVWLMLPNFELILVVALAVSLALTLVEKLYMEKRKKADVTELYQRNSNPEEDELEDTRKMPWWVDYGWSFFPLLFLIVALRSFVYEPFKIPSGSMQSTLWVHDFILVNKFEYGLRLPVTKTKLTQGSTPKRGDVIVFRAPHQPDKDFIKRLIALPGDKVYYLPNHQLFIEPNCSTEPARVSAKEAGLACNQRNEIKHRLKQAKGFQFSDVYSETIAGVEHEILIDPTDNQDRYYPELHRQFELIKQQNPEVLDIHKRHFFAQNNAYIEDWKNGVVVPENSYFAMGDNRTGSSDARFWGFIPEERMVGKADYVWLHLEFGFDQNGFFHWVPTGVNFDRVKTIQ</sequence>
<evidence type="ECO:0000313" key="11">
    <source>
        <dbReference type="EMBL" id="WMS88587.1"/>
    </source>
</evidence>
<organism evidence="11 12">
    <name type="scientific">Pleionea litopenaei</name>
    <dbReference type="NCBI Taxonomy" id="3070815"/>
    <lineage>
        <taxon>Bacteria</taxon>
        <taxon>Pseudomonadati</taxon>
        <taxon>Pseudomonadota</taxon>
        <taxon>Gammaproteobacteria</taxon>
        <taxon>Oceanospirillales</taxon>
        <taxon>Pleioneaceae</taxon>
        <taxon>Pleionea</taxon>
    </lineage>
</organism>
<dbReference type="KEGG" id="plei:Q9312_06650"/>
<dbReference type="PROSITE" id="PS00501">
    <property type="entry name" value="SPASE_I_1"/>
    <property type="match status" value="1"/>
</dbReference>
<dbReference type="InterPro" id="IPR019756">
    <property type="entry name" value="Pept_S26A_signal_pept_1_Ser-AS"/>
</dbReference>
<feature type="domain" description="Peptidase S26" evidence="10">
    <location>
        <begin position="136"/>
        <end position="385"/>
    </location>
</feature>
<feature type="transmembrane region" description="Helical" evidence="8">
    <location>
        <begin position="57"/>
        <end position="77"/>
    </location>
</feature>
<feature type="active site" evidence="7">
    <location>
        <position position="221"/>
    </location>
</feature>
<dbReference type="PANTHER" id="PTHR43390">
    <property type="entry name" value="SIGNAL PEPTIDASE I"/>
    <property type="match status" value="1"/>
</dbReference>
<evidence type="ECO:0000256" key="5">
    <source>
        <dbReference type="ARBA" id="ARBA00022670"/>
    </source>
</evidence>